<proteinExistence type="inferred from homology"/>
<dbReference type="PIRSF" id="PIRSF001365">
    <property type="entry name" value="DHDPS"/>
    <property type="match status" value="1"/>
</dbReference>
<keyword evidence="2 3" id="KW-0456">Lyase</keyword>
<dbReference type="PRINTS" id="PR00146">
    <property type="entry name" value="DHPICSNTHASE"/>
</dbReference>
<dbReference type="SMART" id="SM01130">
    <property type="entry name" value="DHDPS"/>
    <property type="match status" value="1"/>
</dbReference>
<dbReference type="InterPro" id="IPR002220">
    <property type="entry name" value="DapA-like"/>
</dbReference>
<dbReference type="EMBL" id="BAAANS010000023">
    <property type="protein sequence ID" value="GAA2102200.1"/>
    <property type="molecule type" value="Genomic_DNA"/>
</dbReference>
<sequence>MSKLALDGVIAYPVTPFDPVDGGVDTVRLAALVDRLVDAGVHAVAPLGSTGESAYLDDAEWRTAAETAIGAVAGRVPTVVGIAELTTKGAVERARFAERAGADAVMVLPLSYWRLDEREVTRHFTEVADAVGVEVMVYNNPATAGIDLSPEQLVGLVESVENITMVKESSGDLQRMHRLAQLSGGELPFYNGSNPLALPAFVAGAAGWCTAAACLVPEQVLALHRAVRSGELATARELFGRLLPLLQYIVTGGLPTTVKAGLALRGFPAGAPRPPLLPLDGDRSERLTALLREIDASPALPTT</sequence>
<dbReference type="PANTHER" id="PTHR12128:SF66">
    <property type="entry name" value="4-HYDROXY-2-OXOGLUTARATE ALDOLASE, MITOCHONDRIAL"/>
    <property type="match status" value="1"/>
</dbReference>
<dbReference type="Pfam" id="PF00701">
    <property type="entry name" value="DHDPS"/>
    <property type="match status" value="1"/>
</dbReference>
<dbReference type="RefSeq" id="WP_344553307.1">
    <property type="nucleotide sequence ID" value="NZ_BAAANS010000023.1"/>
</dbReference>
<organism evidence="4 5">
    <name type="scientific">Kitasatospora saccharophila</name>
    <dbReference type="NCBI Taxonomy" id="407973"/>
    <lineage>
        <taxon>Bacteria</taxon>
        <taxon>Bacillati</taxon>
        <taxon>Actinomycetota</taxon>
        <taxon>Actinomycetes</taxon>
        <taxon>Kitasatosporales</taxon>
        <taxon>Streptomycetaceae</taxon>
        <taxon>Kitasatospora</taxon>
    </lineage>
</organism>
<gene>
    <name evidence="4" type="ORF">GCM10009759_36550</name>
</gene>
<keyword evidence="5" id="KW-1185">Reference proteome</keyword>
<comment type="similarity">
    <text evidence="1 3">Belongs to the DapA family.</text>
</comment>
<evidence type="ECO:0000256" key="2">
    <source>
        <dbReference type="ARBA" id="ARBA00023239"/>
    </source>
</evidence>
<accession>A0ABN2WZA4</accession>
<dbReference type="Gene3D" id="3.20.20.70">
    <property type="entry name" value="Aldolase class I"/>
    <property type="match status" value="1"/>
</dbReference>
<name>A0ABN2WZA4_9ACTN</name>
<evidence type="ECO:0000256" key="1">
    <source>
        <dbReference type="ARBA" id="ARBA00007592"/>
    </source>
</evidence>
<dbReference type="Proteomes" id="UP001500897">
    <property type="component" value="Unassembled WGS sequence"/>
</dbReference>
<dbReference type="SUPFAM" id="SSF51569">
    <property type="entry name" value="Aldolase"/>
    <property type="match status" value="1"/>
</dbReference>
<evidence type="ECO:0000256" key="3">
    <source>
        <dbReference type="PIRNR" id="PIRNR001365"/>
    </source>
</evidence>
<dbReference type="InterPro" id="IPR013785">
    <property type="entry name" value="Aldolase_TIM"/>
</dbReference>
<reference evidence="4 5" key="1">
    <citation type="journal article" date="2019" name="Int. J. Syst. Evol. Microbiol.">
        <title>The Global Catalogue of Microorganisms (GCM) 10K type strain sequencing project: providing services to taxonomists for standard genome sequencing and annotation.</title>
        <authorList>
            <consortium name="The Broad Institute Genomics Platform"/>
            <consortium name="The Broad Institute Genome Sequencing Center for Infectious Disease"/>
            <person name="Wu L."/>
            <person name="Ma J."/>
        </authorList>
    </citation>
    <scope>NUCLEOTIDE SEQUENCE [LARGE SCALE GENOMIC DNA]</scope>
    <source>
        <strain evidence="4 5">JCM 14559</strain>
    </source>
</reference>
<dbReference type="PANTHER" id="PTHR12128">
    <property type="entry name" value="DIHYDRODIPICOLINATE SYNTHASE"/>
    <property type="match status" value="1"/>
</dbReference>
<dbReference type="CDD" id="cd00408">
    <property type="entry name" value="DHDPS-like"/>
    <property type="match status" value="1"/>
</dbReference>
<protein>
    <submittedName>
        <fullName evidence="4">Dihydrodipicolinate synthase family protein</fullName>
    </submittedName>
</protein>
<evidence type="ECO:0000313" key="4">
    <source>
        <dbReference type="EMBL" id="GAA2102200.1"/>
    </source>
</evidence>
<comment type="caution">
    <text evidence="4">The sequence shown here is derived from an EMBL/GenBank/DDBJ whole genome shotgun (WGS) entry which is preliminary data.</text>
</comment>
<evidence type="ECO:0000313" key="5">
    <source>
        <dbReference type="Proteomes" id="UP001500897"/>
    </source>
</evidence>